<dbReference type="AlphaFoldDB" id="A0A2G8KKL6"/>
<keyword evidence="3" id="KW-0663">Pyridoxal phosphate</keyword>
<reference evidence="5 6" key="1">
    <citation type="journal article" date="2017" name="PLoS Biol.">
        <title>The sea cucumber genome provides insights into morphological evolution and visceral regeneration.</title>
        <authorList>
            <person name="Zhang X."/>
            <person name="Sun L."/>
            <person name="Yuan J."/>
            <person name="Sun Y."/>
            <person name="Gao Y."/>
            <person name="Zhang L."/>
            <person name="Li S."/>
            <person name="Dai H."/>
            <person name="Hamel J.F."/>
            <person name="Liu C."/>
            <person name="Yu Y."/>
            <person name="Liu S."/>
            <person name="Lin W."/>
            <person name="Guo K."/>
            <person name="Jin S."/>
            <person name="Xu P."/>
            <person name="Storey K.B."/>
            <person name="Huan P."/>
            <person name="Zhang T."/>
            <person name="Zhou Y."/>
            <person name="Zhang J."/>
            <person name="Lin C."/>
            <person name="Li X."/>
            <person name="Xing L."/>
            <person name="Huo D."/>
            <person name="Sun M."/>
            <person name="Wang L."/>
            <person name="Mercier A."/>
            <person name="Li F."/>
            <person name="Yang H."/>
            <person name="Xiang J."/>
        </authorList>
    </citation>
    <scope>NUCLEOTIDE SEQUENCE [LARGE SCALE GENOMIC DNA]</scope>
    <source>
        <strain evidence="5">Shaxun</strain>
        <tissue evidence="5">Muscle</tissue>
    </source>
</reference>
<dbReference type="STRING" id="307972.A0A2G8KKL6"/>
<organism evidence="5 6">
    <name type="scientific">Stichopus japonicus</name>
    <name type="common">Sea cucumber</name>
    <dbReference type="NCBI Taxonomy" id="307972"/>
    <lineage>
        <taxon>Eukaryota</taxon>
        <taxon>Metazoa</taxon>
        <taxon>Echinodermata</taxon>
        <taxon>Eleutherozoa</taxon>
        <taxon>Echinozoa</taxon>
        <taxon>Holothuroidea</taxon>
        <taxon>Aspidochirotacea</taxon>
        <taxon>Aspidochirotida</taxon>
        <taxon>Stichopodidae</taxon>
        <taxon>Apostichopus</taxon>
    </lineage>
</organism>
<accession>A0A2G8KKL6</accession>
<evidence type="ECO:0000259" key="4">
    <source>
        <dbReference type="Pfam" id="PF00291"/>
    </source>
</evidence>
<comment type="similarity">
    <text evidence="2">Belongs to the ACC deaminase/D-cysteine desulfhydrase family.</text>
</comment>
<dbReference type="InterPro" id="IPR036052">
    <property type="entry name" value="TrpB-like_PALP_sf"/>
</dbReference>
<dbReference type="Pfam" id="PF00291">
    <property type="entry name" value="PALP"/>
    <property type="match status" value="1"/>
</dbReference>
<dbReference type="SUPFAM" id="SSF53686">
    <property type="entry name" value="Tryptophan synthase beta subunit-like PLP-dependent enzymes"/>
    <property type="match status" value="1"/>
</dbReference>
<evidence type="ECO:0000256" key="1">
    <source>
        <dbReference type="ARBA" id="ARBA00001933"/>
    </source>
</evidence>
<dbReference type="EMBL" id="MRZV01000516">
    <property type="protein sequence ID" value="PIK48546.1"/>
    <property type="molecule type" value="Genomic_DNA"/>
</dbReference>
<evidence type="ECO:0000256" key="3">
    <source>
        <dbReference type="ARBA" id="ARBA00022898"/>
    </source>
</evidence>
<evidence type="ECO:0000313" key="6">
    <source>
        <dbReference type="Proteomes" id="UP000230750"/>
    </source>
</evidence>
<dbReference type="PANTHER" id="PTHR43780">
    <property type="entry name" value="1-AMINOCYCLOPROPANE-1-CARBOXYLATE DEAMINASE-RELATED"/>
    <property type="match status" value="1"/>
</dbReference>
<dbReference type="PANTHER" id="PTHR43780:SF2">
    <property type="entry name" value="1-AMINOCYCLOPROPANE-1-CARBOXYLATE DEAMINASE-RELATED"/>
    <property type="match status" value="1"/>
</dbReference>
<gene>
    <name evidence="5" type="ORF">BSL78_14571</name>
</gene>
<evidence type="ECO:0000313" key="5">
    <source>
        <dbReference type="EMBL" id="PIK48546.1"/>
    </source>
</evidence>
<comment type="caution">
    <text evidence="5">The sequence shown here is derived from an EMBL/GenBank/DDBJ whole genome shotgun (WGS) entry which is preliminary data.</text>
</comment>
<feature type="domain" description="Tryptophan synthase beta chain-like PALP" evidence="4">
    <location>
        <begin position="25"/>
        <end position="220"/>
    </location>
</feature>
<dbReference type="InterPro" id="IPR001926">
    <property type="entry name" value="TrpB-like_PALP"/>
</dbReference>
<dbReference type="GO" id="GO:0019148">
    <property type="term" value="F:D-cysteine desulfhydrase activity"/>
    <property type="evidence" value="ECO:0007669"/>
    <property type="project" value="TreeGrafter"/>
</dbReference>
<feature type="non-terminal residue" evidence="5">
    <location>
        <position position="225"/>
    </location>
</feature>
<dbReference type="Proteomes" id="UP000230750">
    <property type="component" value="Unassembled WGS sequence"/>
</dbReference>
<name>A0A2G8KKL6_STIJA</name>
<proteinExistence type="inferred from homology"/>
<keyword evidence="6" id="KW-1185">Reference proteome</keyword>
<evidence type="ECO:0000256" key="2">
    <source>
        <dbReference type="ARBA" id="ARBA00008639"/>
    </source>
</evidence>
<sequence length="225" mass="24814">MSFVQNHIFGSGSLLAMYVTWHSTLFQKRTPILKWFLPQIPSDFEIYIKRDDLTGGAISGHKVRRLEFHLAEALATNCDTLIGYGCITSNNCRTLAVSGKELGFDVHLSLYKTLRLKKPSLSFIGNYYINMILGAHLYLSPESTESSSQKKQTELKQLLSVAGYSPYIVCSGQPGDVGLFGYIDCFEELITQGVTEKFSDLVLSCGSGLTAAGFIIGNYRNGGKL</sequence>
<protein>
    <recommendedName>
        <fullName evidence="4">Tryptophan synthase beta chain-like PALP domain-containing protein</fullName>
    </recommendedName>
</protein>
<dbReference type="InterPro" id="IPR027278">
    <property type="entry name" value="ACCD_DCysDesulf"/>
</dbReference>
<comment type="cofactor">
    <cofactor evidence="1">
        <name>pyridoxal 5'-phosphate</name>
        <dbReference type="ChEBI" id="CHEBI:597326"/>
    </cofactor>
</comment>
<dbReference type="OrthoDB" id="10266364at2759"/>
<dbReference type="Gene3D" id="3.40.50.1100">
    <property type="match status" value="2"/>
</dbReference>